<evidence type="ECO:0000256" key="4">
    <source>
        <dbReference type="PROSITE-ProRule" id="PRU01005"/>
    </source>
</evidence>
<sequence>MNFSYICILFVFFAQAHAIIRIPIETRILKGYSSRYKRQTTIPLTWNEPYSVGHVNIGTPPQTFSVILDTGSGDLFIPSAETCTSSDCMKQNRFECSKSSTCQATNQTFQSGFGDHGTLDYDLVCLGTNNQICTTNHQAFGLVSRTAGWGADGLLGLSYDWLKQGHPTAVMTQIFQSPKCPEKLFAFWLNSTLSANNGERHGGEFTICGTDQSHYQGPINWVPVITTGGWWTISMDSLTVGDYTFGGPFQTIVDSGAPNGFGIASNAYQAVMTQLGADSNGQVDCTQVPYLPIITLTFNGIKFTLDPSIYVIPYNDENQQKCDLGLANSGSQYWLIGVMFQRKYYSIFDYGNSRIGFALSTPNLCVDQLTDCTFYSSLCSVGNYKTMMCKECKKSCNLCGQC</sequence>
<dbReference type="InterPro" id="IPR001461">
    <property type="entry name" value="Aspartic_peptidase_A1"/>
</dbReference>
<dbReference type="Proteomes" id="UP000887540">
    <property type="component" value="Unplaced"/>
</dbReference>
<evidence type="ECO:0000256" key="1">
    <source>
        <dbReference type="ARBA" id="ARBA00007447"/>
    </source>
</evidence>
<dbReference type="InterPro" id="IPR033121">
    <property type="entry name" value="PEPTIDASE_A1"/>
</dbReference>
<comment type="similarity">
    <text evidence="1">Belongs to the peptidase A1 family.</text>
</comment>
<dbReference type="GO" id="GO:0005764">
    <property type="term" value="C:lysosome"/>
    <property type="evidence" value="ECO:0007669"/>
    <property type="project" value="TreeGrafter"/>
</dbReference>
<dbReference type="GO" id="GO:0006508">
    <property type="term" value="P:proteolysis"/>
    <property type="evidence" value="ECO:0007669"/>
    <property type="project" value="InterPro"/>
</dbReference>
<proteinExistence type="inferred from homology"/>
<evidence type="ECO:0000256" key="3">
    <source>
        <dbReference type="PIRSR" id="PIRSR601461-2"/>
    </source>
</evidence>
<dbReference type="PRINTS" id="PR00792">
    <property type="entry name" value="PEPSIN"/>
</dbReference>
<protein>
    <submittedName>
        <fullName evidence="9">Peptidase A1 domain-containing protein</fullName>
    </submittedName>
</protein>
<feature type="domain" description="ShKT" evidence="6">
    <location>
        <begin position="365"/>
        <end position="399"/>
    </location>
</feature>
<dbReference type="CDD" id="cd05471">
    <property type="entry name" value="pepsin_like"/>
    <property type="match status" value="1"/>
</dbReference>
<feature type="active site" evidence="2">
    <location>
        <position position="69"/>
    </location>
</feature>
<dbReference type="PROSITE" id="PS51670">
    <property type="entry name" value="SHKT"/>
    <property type="match status" value="1"/>
</dbReference>
<evidence type="ECO:0000256" key="2">
    <source>
        <dbReference type="PIRSR" id="PIRSR601461-1"/>
    </source>
</evidence>
<feature type="disulfide bond" evidence="3">
    <location>
        <begin position="285"/>
        <end position="322"/>
    </location>
</feature>
<feature type="active site" evidence="2">
    <location>
        <position position="254"/>
    </location>
</feature>
<evidence type="ECO:0000259" key="6">
    <source>
        <dbReference type="PROSITE" id="PS51670"/>
    </source>
</evidence>
<evidence type="ECO:0000259" key="7">
    <source>
        <dbReference type="PROSITE" id="PS51767"/>
    </source>
</evidence>
<accession>A0A914EMD5</accession>
<dbReference type="PANTHER" id="PTHR47966">
    <property type="entry name" value="BETA-SITE APP-CLEAVING ENZYME, ISOFORM A-RELATED"/>
    <property type="match status" value="1"/>
</dbReference>
<dbReference type="InterPro" id="IPR021109">
    <property type="entry name" value="Peptidase_aspartic_dom_sf"/>
</dbReference>
<dbReference type="WBParaSite" id="ACRNAN_scaffold9530.g33121.t1">
    <property type="protein sequence ID" value="ACRNAN_scaffold9530.g33121.t1"/>
    <property type="gene ID" value="ACRNAN_scaffold9530.g33121"/>
</dbReference>
<evidence type="ECO:0000256" key="5">
    <source>
        <dbReference type="SAM" id="SignalP"/>
    </source>
</evidence>
<feature type="chain" id="PRO_5036883555" evidence="5">
    <location>
        <begin position="19"/>
        <end position="402"/>
    </location>
</feature>
<dbReference type="Pfam" id="PF00026">
    <property type="entry name" value="Asp"/>
    <property type="match status" value="1"/>
</dbReference>
<keyword evidence="8" id="KW-1185">Reference proteome</keyword>
<keyword evidence="3 4" id="KW-1015">Disulfide bond</keyword>
<dbReference type="PROSITE" id="PS51767">
    <property type="entry name" value="PEPTIDASE_A1"/>
    <property type="match status" value="1"/>
</dbReference>
<organism evidence="8 9">
    <name type="scientific">Acrobeloides nanus</name>
    <dbReference type="NCBI Taxonomy" id="290746"/>
    <lineage>
        <taxon>Eukaryota</taxon>
        <taxon>Metazoa</taxon>
        <taxon>Ecdysozoa</taxon>
        <taxon>Nematoda</taxon>
        <taxon>Chromadorea</taxon>
        <taxon>Rhabditida</taxon>
        <taxon>Tylenchina</taxon>
        <taxon>Cephalobomorpha</taxon>
        <taxon>Cephaloboidea</taxon>
        <taxon>Cephalobidae</taxon>
        <taxon>Acrobeloides</taxon>
    </lineage>
</organism>
<reference evidence="9" key="1">
    <citation type="submission" date="2022-11" db="UniProtKB">
        <authorList>
            <consortium name="WormBaseParasite"/>
        </authorList>
    </citation>
    <scope>IDENTIFICATION</scope>
</reference>
<dbReference type="Gene3D" id="2.40.70.10">
    <property type="entry name" value="Acid Proteases"/>
    <property type="match status" value="2"/>
</dbReference>
<evidence type="ECO:0000313" key="9">
    <source>
        <dbReference type="WBParaSite" id="ACRNAN_scaffold9530.g33121.t1"/>
    </source>
</evidence>
<name>A0A914EMD5_9BILA</name>
<feature type="disulfide bond" evidence="3">
    <location>
        <begin position="83"/>
        <end position="88"/>
    </location>
</feature>
<feature type="disulfide bond" evidence="4">
    <location>
        <begin position="365"/>
        <end position="399"/>
    </location>
</feature>
<dbReference type="SMART" id="SM00254">
    <property type="entry name" value="ShKT"/>
    <property type="match status" value="1"/>
</dbReference>
<dbReference type="GO" id="GO:0004190">
    <property type="term" value="F:aspartic-type endopeptidase activity"/>
    <property type="evidence" value="ECO:0007669"/>
    <property type="project" value="InterPro"/>
</dbReference>
<comment type="caution">
    <text evidence="4">Lacks conserved residue(s) required for the propagation of feature annotation.</text>
</comment>
<dbReference type="InterPro" id="IPR034164">
    <property type="entry name" value="Pepsin-like_dom"/>
</dbReference>
<dbReference type="InterPro" id="IPR003582">
    <property type="entry name" value="ShKT_dom"/>
</dbReference>
<dbReference type="SUPFAM" id="SSF50630">
    <property type="entry name" value="Acid proteases"/>
    <property type="match status" value="1"/>
</dbReference>
<evidence type="ECO:0000313" key="8">
    <source>
        <dbReference type="Proteomes" id="UP000887540"/>
    </source>
</evidence>
<dbReference type="AlphaFoldDB" id="A0A914EMD5"/>
<feature type="signal peptide" evidence="5">
    <location>
        <begin position="1"/>
        <end position="18"/>
    </location>
</feature>
<dbReference type="Pfam" id="PF01549">
    <property type="entry name" value="ShK"/>
    <property type="match status" value="1"/>
</dbReference>
<feature type="domain" description="Peptidase A1" evidence="7">
    <location>
        <begin position="51"/>
        <end position="358"/>
    </location>
</feature>
<dbReference type="PANTHER" id="PTHR47966:SF40">
    <property type="entry name" value="ASPARTIC PROTEASE 3"/>
    <property type="match status" value="1"/>
</dbReference>
<keyword evidence="5" id="KW-0732">Signal</keyword>